<organism evidence="3 4">
    <name type="scientific">Nocardiopsis lambiniae</name>
    <dbReference type="NCBI Taxonomy" id="3075539"/>
    <lineage>
        <taxon>Bacteria</taxon>
        <taxon>Bacillati</taxon>
        <taxon>Actinomycetota</taxon>
        <taxon>Actinomycetes</taxon>
        <taxon>Streptosporangiales</taxon>
        <taxon>Nocardiopsidaceae</taxon>
        <taxon>Nocardiopsis</taxon>
    </lineage>
</organism>
<feature type="domain" description="CRISPR-associated protein Cas6 C-terminal" evidence="2">
    <location>
        <begin position="108"/>
        <end position="224"/>
    </location>
</feature>
<keyword evidence="4" id="KW-1185">Reference proteome</keyword>
<name>A0ABU2M2Z6_9ACTN</name>
<dbReference type="RefSeq" id="WP_311509780.1">
    <property type="nucleotide sequence ID" value="NZ_JAVREP010000001.1"/>
</dbReference>
<dbReference type="Pfam" id="PF10040">
    <property type="entry name" value="CRISPR_Cas6"/>
    <property type="match status" value="1"/>
</dbReference>
<accession>A0ABU2M2Z6</accession>
<proteinExistence type="predicted"/>
<evidence type="ECO:0000259" key="2">
    <source>
        <dbReference type="Pfam" id="PF10040"/>
    </source>
</evidence>
<feature type="region of interest" description="Disordered" evidence="1">
    <location>
        <begin position="234"/>
        <end position="264"/>
    </location>
</feature>
<evidence type="ECO:0000256" key="1">
    <source>
        <dbReference type="SAM" id="MobiDB-lite"/>
    </source>
</evidence>
<comment type="caution">
    <text evidence="3">The sequence shown here is derived from an EMBL/GenBank/DDBJ whole genome shotgun (WGS) entry which is preliminary data.</text>
</comment>
<sequence>MPTQWTLTLTPPPPAPVDPRHLHALACHMLETPTTDHTAPTKPFTAALNSGRLVLGLLDDSRPLERLAVPAGTALRLGSRTFHCSPVGHRAEPYARLAACPPAIKAHMEFRTPTYVKRSGRQVPLPDPDLLLAGLARRWAALSPLPLPAAAVTGVLESVHLARHDTRTEVCGQGPAQRVGFVGSATFGLSGRPSLSARRAFAALWSFASFAGTGAQTTHGFGHVHVRLQHSVTVADPGDAGVREKNTSPPHPSRTTDRTRNGAG</sequence>
<evidence type="ECO:0000313" key="3">
    <source>
        <dbReference type="EMBL" id="MDT0326992.1"/>
    </source>
</evidence>
<feature type="compositionally biased region" description="Basic and acidic residues" evidence="1">
    <location>
        <begin position="254"/>
        <end position="264"/>
    </location>
</feature>
<dbReference type="Gene3D" id="3.30.70.1900">
    <property type="match status" value="1"/>
</dbReference>
<dbReference type="InterPro" id="IPR019267">
    <property type="entry name" value="CRISPR-assoc_Cas6_C"/>
</dbReference>
<dbReference type="Proteomes" id="UP001183390">
    <property type="component" value="Unassembled WGS sequence"/>
</dbReference>
<dbReference type="EMBL" id="JAVREP010000001">
    <property type="protein sequence ID" value="MDT0326992.1"/>
    <property type="molecule type" value="Genomic_DNA"/>
</dbReference>
<dbReference type="CDD" id="cd21141">
    <property type="entry name" value="Cas6_III-like"/>
    <property type="match status" value="1"/>
</dbReference>
<reference evidence="4" key="1">
    <citation type="submission" date="2023-07" db="EMBL/GenBank/DDBJ databases">
        <title>30 novel species of actinomycetes from the DSMZ collection.</title>
        <authorList>
            <person name="Nouioui I."/>
        </authorList>
    </citation>
    <scope>NUCLEOTIDE SEQUENCE [LARGE SCALE GENOMIC DNA]</scope>
    <source>
        <strain evidence="4">DSM 44743</strain>
    </source>
</reference>
<evidence type="ECO:0000313" key="4">
    <source>
        <dbReference type="Proteomes" id="UP001183390"/>
    </source>
</evidence>
<gene>
    <name evidence="3" type="primary">cas6</name>
    <name evidence="3" type="ORF">RM479_01045</name>
</gene>
<protein>
    <submittedName>
        <fullName evidence="3">CRISPR system precrRNA processing endoribonuclease RAMP protein Cas6</fullName>
    </submittedName>
</protein>